<comment type="caution">
    <text evidence="2">The sequence shown here is derived from an EMBL/GenBank/DDBJ whole genome shotgun (WGS) entry which is preliminary data.</text>
</comment>
<dbReference type="PANTHER" id="PTHR36195:SF6">
    <property type="entry name" value="SECRETED THAUMATIN-LIKE PROTEIN CALA"/>
    <property type="match status" value="1"/>
</dbReference>
<keyword evidence="1" id="KW-0812">Transmembrane</keyword>
<dbReference type="Proteomes" id="UP001172684">
    <property type="component" value="Unassembled WGS sequence"/>
</dbReference>
<evidence type="ECO:0000313" key="2">
    <source>
        <dbReference type="EMBL" id="KAJ9668121.1"/>
    </source>
</evidence>
<evidence type="ECO:0008006" key="4">
    <source>
        <dbReference type="Google" id="ProtNLM"/>
    </source>
</evidence>
<dbReference type="EMBL" id="JAPDRL010000009">
    <property type="protein sequence ID" value="KAJ9668121.1"/>
    <property type="molecule type" value="Genomic_DNA"/>
</dbReference>
<proteinExistence type="predicted"/>
<keyword evidence="3" id="KW-1185">Reference proteome</keyword>
<reference evidence="2" key="1">
    <citation type="submission" date="2022-10" db="EMBL/GenBank/DDBJ databases">
        <title>Culturing micro-colonial fungi from biological soil crusts in the Mojave desert and describing Neophaeococcomyces mojavensis, and introducing the new genera and species Taxawa tesnikishii.</title>
        <authorList>
            <person name="Kurbessoian T."/>
            <person name="Stajich J.E."/>
        </authorList>
    </citation>
    <scope>NUCLEOTIDE SEQUENCE</scope>
    <source>
        <strain evidence="2">TK_1</strain>
    </source>
</reference>
<dbReference type="Pfam" id="PF04681">
    <property type="entry name" value="Bys1"/>
    <property type="match status" value="1"/>
</dbReference>
<accession>A0ABQ9P472</accession>
<evidence type="ECO:0000256" key="1">
    <source>
        <dbReference type="SAM" id="Phobius"/>
    </source>
</evidence>
<gene>
    <name evidence="2" type="ORF">H2201_001927</name>
</gene>
<evidence type="ECO:0000313" key="3">
    <source>
        <dbReference type="Proteomes" id="UP001172684"/>
    </source>
</evidence>
<keyword evidence="1" id="KW-1133">Transmembrane helix</keyword>
<organism evidence="2 3">
    <name type="scientific">Coniosporium apollinis</name>
    <dbReference type="NCBI Taxonomy" id="61459"/>
    <lineage>
        <taxon>Eukaryota</taxon>
        <taxon>Fungi</taxon>
        <taxon>Dikarya</taxon>
        <taxon>Ascomycota</taxon>
        <taxon>Pezizomycotina</taxon>
        <taxon>Dothideomycetes</taxon>
        <taxon>Dothideomycetes incertae sedis</taxon>
        <taxon>Coniosporium</taxon>
    </lineage>
</organism>
<dbReference type="InterPro" id="IPR006771">
    <property type="entry name" value="CetA-like"/>
</dbReference>
<dbReference type="InterPro" id="IPR037176">
    <property type="entry name" value="Osmotin/thaumatin-like_sf"/>
</dbReference>
<feature type="transmembrane region" description="Helical" evidence="1">
    <location>
        <begin position="43"/>
        <end position="63"/>
    </location>
</feature>
<protein>
    <recommendedName>
        <fullName evidence="4">Osmotin, thaumatin-like protein</fullName>
    </recommendedName>
</protein>
<dbReference type="PANTHER" id="PTHR36195">
    <property type="entry name" value="DOMAIN PROTEIN, PUTATIVE (AFU_ORTHOLOGUE AFUA_5G01990)-RELATED-RELATED"/>
    <property type="match status" value="1"/>
</dbReference>
<name>A0ABQ9P472_9PEZI</name>
<sequence length="217" mass="24064">MHPRQNTEVRYTIKANVSIHASSLQWTTLTHIKHSLKTEYPTMHSTVAVTLFIYALFAAATPFRARSLTVNNNCPYNIFVWSVGDRQGNRVTLAPGAAWSEAYYKKADGSGPSIKLSTNPHNEGDLQNDIYQIEYTVHDNGRIQYDMSAVNCYSHNPWGCPFVREGTKLEIDNSACKGFYCRPGDAHCRQSYLAPKHDHANRGCASGGALAFTACSG</sequence>
<dbReference type="SUPFAM" id="SSF49870">
    <property type="entry name" value="Osmotin, thaumatin-like protein"/>
    <property type="match status" value="1"/>
</dbReference>
<keyword evidence="1" id="KW-0472">Membrane</keyword>